<dbReference type="PROSITE" id="PS51257">
    <property type="entry name" value="PROKAR_LIPOPROTEIN"/>
    <property type="match status" value="1"/>
</dbReference>
<protein>
    <recommendedName>
        <fullName evidence="3">Lipoprotein</fullName>
    </recommendedName>
</protein>
<dbReference type="RefSeq" id="WP_317055106.1">
    <property type="nucleotide sequence ID" value="NZ_CP146069.1"/>
</dbReference>
<evidence type="ECO:0000313" key="1">
    <source>
        <dbReference type="EMBL" id="WWR47982.1"/>
    </source>
</evidence>
<name>A0ABZ2HJ35_9RHOB</name>
<proteinExistence type="predicted"/>
<reference evidence="1 2" key="1">
    <citation type="submission" date="2023-10" db="EMBL/GenBank/DDBJ databases">
        <title>Roseovarius strain S88 nov., isolated from a marine algae.</title>
        <authorList>
            <person name="Lee M.W."/>
            <person name="Lee J.K."/>
            <person name="Kim J.M."/>
            <person name="Choi D.G."/>
            <person name="Baek J.H."/>
            <person name="Bayburt H."/>
            <person name="Jung J.J."/>
            <person name="Han D.M."/>
            <person name="Jeon C.O."/>
        </authorList>
    </citation>
    <scope>NUCLEOTIDE SEQUENCE [LARGE SCALE GENOMIC DNA]</scope>
    <source>
        <strain evidence="1 2">S88</strain>
    </source>
</reference>
<keyword evidence="2" id="KW-1185">Reference proteome</keyword>
<gene>
    <name evidence="1" type="ORF">RZ517_07385</name>
</gene>
<accession>A0ABZ2HJ35</accession>
<dbReference type="EMBL" id="CP146069">
    <property type="protein sequence ID" value="WWR47982.1"/>
    <property type="molecule type" value="Genomic_DNA"/>
</dbReference>
<sequence length="171" mass="18336">MPCAERHIFPALLAGASVLMGCARDDEASMRDRLSAWFTLGDTLAFASQQGCAAGAFLVKDDTPASGLPVERDLGAMLRALPRFGVAAVDDPALSPDEAMRQAANTDRPVGMAMRRAALEARDCMQGDLAAEFRRLLTRSEAVLAFHSEERAVMMLDRPNRVLVVAMGAGE</sequence>
<dbReference type="Proteomes" id="UP001364156">
    <property type="component" value="Chromosome"/>
</dbReference>
<evidence type="ECO:0000313" key="2">
    <source>
        <dbReference type="Proteomes" id="UP001364156"/>
    </source>
</evidence>
<evidence type="ECO:0008006" key="3">
    <source>
        <dbReference type="Google" id="ProtNLM"/>
    </source>
</evidence>
<organism evidence="1 2">
    <name type="scientific">Roseovarius phycicola</name>
    <dbReference type="NCBI Taxonomy" id="3080976"/>
    <lineage>
        <taxon>Bacteria</taxon>
        <taxon>Pseudomonadati</taxon>
        <taxon>Pseudomonadota</taxon>
        <taxon>Alphaproteobacteria</taxon>
        <taxon>Rhodobacterales</taxon>
        <taxon>Roseobacteraceae</taxon>
        <taxon>Roseovarius</taxon>
    </lineage>
</organism>